<reference evidence="1" key="2">
    <citation type="journal article" date="2015" name="Fish Shellfish Immunol.">
        <title>Early steps in the European eel (Anguilla anguilla)-Vibrio vulnificus interaction in the gills: Role of the RtxA13 toxin.</title>
        <authorList>
            <person name="Callol A."/>
            <person name="Pajuelo D."/>
            <person name="Ebbesson L."/>
            <person name="Teles M."/>
            <person name="MacKenzie S."/>
            <person name="Amaro C."/>
        </authorList>
    </citation>
    <scope>NUCLEOTIDE SEQUENCE</scope>
</reference>
<protein>
    <submittedName>
        <fullName evidence="1">Uncharacterized protein</fullName>
    </submittedName>
</protein>
<proteinExistence type="predicted"/>
<evidence type="ECO:0000313" key="1">
    <source>
        <dbReference type="EMBL" id="JAH17709.1"/>
    </source>
</evidence>
<reference evidence="1" key="1">
    <citation type="submission" date="2014-11" db="EMBL/GenBank/DDBJ databases">
        <authorList>
            <person name="Amaro Gonzalez C."/>
        </authorList>
    </citation>
    <scope>NUCLEOTIDE SEQUENCE</scope>
</reference>
<sequence>MIQTEIIMIIVCCRLLLKVSLSD</sequence>
<dbReference type="EMBL" id="GBXM01090868">
    <property type="protein sequence ID" value="JAH17709.1"/>
    <property type="molecule type" value="Transcribed_RNA"/>
</dbReference>
<accession>A0A0E9QLJ6</accession>
<name>A0A0E9QLJ6_ANGAN</name>
<organism evidence="1">
    <name type="scientific">Anguilla anguilla</name>
    <name type="common">European freshwater eel</name>
    <name type="synonym">Muraena anguilla</name>
    <dbReference type="NCBI Taxonomy" id="7936"/>
    <lineage>
        <taxon>Eukaryota</taxon>
        <taxon>Metazoa</taxon>
        <taxon>Chordata</taxon>
        <taxon>Craniata</taxon>
        <taxon>Vertebrata</taxon>
        <taxon>Euteleostomi</taxon>
        <taxon>Actinopterygii</taxon>
        <taxon>Neopterygii</taxon>
        <taxon>Teleostei</taxon>
        <taxon>Anguilliformes</taxon>
        <taxon>Anguillidae</taxon>
        <taxon>Anguilla</taxon>
    </lineage>
</organism>
<dbReference type="AlphaFoldDB" id="A0A0E9QLJ6"/>